<feature type="domain" description="Beta-lactamase-related" evidence="2">
    <location>
        <begin position="88"/>
        <end position="361"/>
    </location>
</feature>
<name>A0ABU3DP21_9FLAO</name>
<keyword evidence="4" id="KW-1185">Reference proteome</keyword>
<sequence>MNKILKIVSFIGAFVLIAVLLLYLLEYTYLLRGIQITYLQGHTTAYIDDYTEFANRRIPASEQSQPWPSHANYNEVKATEQLEELNAELGTAAFLIIKNDSIWFEKYYQDYGPASKTNSFSMAKSIVSALLGKAIREEHIESLEQPVADFFPRFDQSLKVGDLASMASGLNWNENYYNPFGMTAEAYFGDDIQELILDLEVTEKPGHEFKYLSGNTILLGMVLEKATGIPLSEYLSKSFWKPLGMKHDALWQLDSRESGMEKAYCCIASNPRDFAKIGRLYKNYGRWNGQQILDSSYVARSIKPRFEESPQYGYGFWLSEYKDKDFFYMRGILGQYVVVIPEDDLIIVRLGQNFIKKEDDQEHSPDLFRYIEEAYKMLETW</sequence>
<dbReference type="RefSeq" id="WP_311498878.1">
    <property type="nucleotide sequence ID" value="NZ_JAVRHN010000002.1"/>
</dbReference>
<evidence type="ECO:0000259" key="2">
    <source>
        <dbReference type="Pfam" id="PF00144"/>
    </source>
</evidence>
<feature type="transmembrane region" description="Helical" evidence="1">
    <location>
        <begin position="7"/>
        <end position="25"/>
    </location>
</feature>
<organism evidence="3 4">
    <name type="scientific">Autumnicola psychrophila</name>
    <dbReference type="NCBI Taxonomy" id="3075592"/>
    <lineage>
        <taxon>Bacteria</taxon>
        <taxon>Pseudomonadati</taxon>
        <taxon>Bacteroidota</taxon>
        <taxon>Flavobacteriia</taxon>
        <taxon>Flavobacteriales</taxon>
        <taxon>Flavobacteriaceae</taxon>
        <taxon>Autumnicola</taxon>
    </lineage>
</organism>
<dbReference type="EMBL" id="JAVRHN010000002">
    <property type="protein sequence ID" value="MDT0685456.1"/>
    <property type="molecule type" value="Genomic_DNA"/>
</dbReference>
<dbReference type="Gene3D" id="3.40.710.10">
    <property type="entry name" value="DD-peptidase/beta-lactamase superfamily"/>
    <property type="match status" value="1"/>
</dbReference>
<dbReference type="Proteomes" id="UP001253848">
    <property type="component" value="Unassembled WGS sequence"/>
</dbReference>
<evidence type="ECO:0000313" key="3">
    <source>
        <dbReference type="EMBL" id="MDT0685456.1"/>
    </source>
</evidence>
<keyword evidence="1" id="KW-1133">Transmembrane helix</keyword>
<dbReference type="InterPro" id="IPR012338">
    <property type="entry name" value="Beta-lactam/transpept-like"/>
</dbReference>
<evidence type="ECO:0000313" key="4">
    <source>
        <dbReference type="Proteomes" id="UP001253848"/>
    </source>
</evidence>
<evidence type="ECO:0000256" key="1">
    <source>
        <dbReference type="SAM" id="Phobius"/>
    </source>
</evidence>
<gene>
    <name evidence="3" type="ORF">RM541_03725</name>
</gene>
<keyword evidence="3" id="KW-0378">Hydrolase</keyword>
<dbReference type="EC" id="3.-.-.-" evidence="3"/>
<reference evidence="3 4" key="1">
    <citation type="submission" date="2023-09" db="EMBL/GenBank/DDBJ databases">
        <authorList>
            <person name="Rey-Velasco X."/>
        </authorList>
    </citation>
    <scope>NUCLEOTIDE SEQUENCE [LARGE SCALE GENOMIC DNA]</scope>
    <source>
        <strain evidence="3 4">F225</strain>
    </source>
</reference>
<protein>
    <submittedName>
        <fullName evidence="3">Serine hydrolase</fullName>
        <ecNumber evidence="3">3.-.-.-</ecNumber>
    </submittedName>
</protein>
<keyword evidence="1" id="KW-0472">Membrane</keyword>
<dbReference type="Pfam" id="PF00144">
    <property type="entry name" value="Beta-lactamase"/>
    <property type="match status" value="1"/>
</dbReference>
<dbReference type="GO" id="GO:0016787">
    <property type="term" value="F:hydrolase activity"/>
    <property type="evidence" value="ECO:0007669"/>
    <property type="project" value="UniProtKB-KW"/>
</dbReference>
<dbReference type="InterPro" id="IPR001466">
    <property type="entry name" value="Beta-lactam-related"/>
</dbReference>
<dbReference type="PANTHER" id="PTHR43283:SF7">
    <property type="entry name" value="BETA-LACTAMASE-RELATED DOMAIN-CONTAINING PROTEIN"/>
    <property type="match status" value="1"/>
</dbReference>
<comment type="caution">
    <text evidence="3">The sequence shown here is derived from an EMBL/GenBank/DDBJ whole genome shotgun (WGS) entry which is preliminary data.</text>
</comment>
<proteinExistence type="predicted"/>
<keyword evidence="1" id="KW-0812">Transmembrane</keyword>
<accession>A0ABU3DP21</accession>
<dbReference type="PANTHER" id="PTHR43283">
    <property type="entry name" value="BETA-LACTAMASE-RELATED"/>
    <property type="match status" value="1"/>
</dbReference>
<dbReference type="SUPFAM" id="SSF56601">
    <property type="entry name" value="beta-lactamase/transpeptidase-like"/>
    <property type="match status" value="1"/>
</dbReference>
<dbReference type="InterPro" id="IPR050789">
    <property type="entry name" value="Diverse_Enzym_Activities"/>
</dbReference>